<dbReference type="Pfam" id="PF00494">
    <property type="entry name" value="SQS_PSY"/>
    <property type="match status" value="1"/>
</dbReference>
<organism evidence="1 2">
    <name type="scientific">Haematococcus lacustris</name>
    <name type="common">Green alga</name>
    <name type="synonym">Haematococcus pluvialis</name>
    <dbReference type="NCBI Taxonomy" id="44745"/>
    <lineage>
        <taxon>Eukaryota</taxon>
        <taxon>Viridiplantae</taxon>
        <taxon>Chlorophyta</taxon>
        <taxon>core chlorophytes</taxon>
        <taxon>Chlorophyceae</taxon>
        <taxon>CS clade</taxon>
        <taxon>Chlamydomonadales</taxon>
        <taxon>Haematococcaceae</taxon>
        <taxon>Haematococcus</taxon>
    </lineage>
</organism>
<dbReference type="EMBL" id="BLLF01005244">
    <property type="protein sequence ID" value="GFH30941.1"/>
    <property type="molecule type" value="Genomic_DNA"/>
</dbReference>
<sequence>LPNPLRDAICVFYLVLRGLDTVEDDMALPDSVKLPALLSFHKDIYERGFTLPCGYNHYKRLMAQFGTVVDVFLSLDPAFQLVIANITRRMGEGMAEFITK</sequence>
<feature type="non-terminal residue" evidence="1">
    <location>
        <position position="100"/>
    </location>
</feature>
<feature type="non-terminal residue" evidence="1">
    <location>
        <position position="1"/>
    </location>
</feature>
<dbReference type="AlphaFoldDB" id="A0A6A0AF85"/>
<dbReference type="Proteomes" id="UP000485058">
    <property type="component" value="Unassembled WGS sequence"/>
</dbReference>
<dbReference type="GO" id="GO:0005789">
    <property type="term" value="C:endoplasmic reticulum membrane"/>
    <property type="evidence" value="ECO:0007669"/>
    <property type="project" value="TreeGrafter"/>
</dbReference>
<accession>A0A6A0AF85</accession>
<evidence type="ECO:0008006" key="3">
    <source>
        <dbReference type="Google" id="ProtNLM"/>
    </source>
</evidence>
<keyword evidence="2" id="KW-1185">Reference proteome</keyword>
<gene>
    <name evidence="1" type="ORF">HaLaN_29879</name>
</gene>
<dbReference type="PANTHER" id="PTHR11626:SF2">
    <property type="entry name" value="SQUALENE SYNTHASE"/>
    <property type="match status" value="1"/>
</dbReference>
<dbReference type="GO" id="GO:0045338">
    <property type="term" value="P:farnesyl diphosphate metabolic process"/>
    <property type="evidence" value="ECO:0007669"/>
    <property type="project" value="InterPro"/>
</dbReference>
<evidence type="ECO:0000313" key="2">
    <source>
        <dbReference type="Proteomes" id="UP000485058"/>
    </source>
</evidence>
<dbReference type="PANTHER" id="PTHR11626">
    <property type="entry name" value="FARNESYL-DIPHOSPHATE FARNESYLTRANSFERASE"/>
    <property type="match status" value="1"/>
</dbReference>
<evidence type="ECO:0000313" key="1">
    <source>
        <dbReference type="EMBL" id="GFH30941.1"/>
    </source>
</evidence>
<dbReference type="InterPro" id="IPR008949">
    <property type="entry name" value="Isoprenoid_synthase_dom_sf"/>
</dbReference>
<reference evidence="1 2" key="1">
    <citation type="submission" date="2020-02" db="EMBL/GenBank/DDBJ databases">
        <title>Draft genome sequence of Haematococcus lacustris strain NIES-144.</title>
        <authorList>
            <person name="Morimoto D."/>
            <person name="Nakagawa S."/>
            <person name="Yoshida T."/>
            <person name="Sawayama S."/>
        </authorList>
    </citation>
    <scope>NUCLEOTIDE SEQUENCE [LARGE SCALE GENOMIC DNA]</scope>
    <source>
        <strain evidence="1 2">NIES-144</strain>
    </source>
</reference>
<dbReference type="SUPFAM" id="SSF48576">
    <property type="entry name" value="Terpenoid synthases"/>
    <property type="match status" value="1"/>
</dbReference>
<dbReference type="GO" id="GO:0051996">
    <property type="term" value="F:squalene synthase [NAD(P)H] activity"/>
    <property type="evidence" value="ECO:0007669"/>
    <property type="project" value="InterPro"/>
</dbReference>
<comment type="caution">
    <text evidence="1">The sequence shown here is derived from an EMBL/GenBank/DDBJ whole genome shotgun (WGS) entry which is preliminary data.</text>
</comment>
<protein>
    <recommendedName>
        <fullName evidence="3">Squalene synthase</fullName>
    </recommendedName>
</protein>
<dbReference type="InterPro" id="IPR044844">
    <property type="entry name" value="Trans_IPPS_euk-type"/>
</dbReference>
<dbReference type="Gene3D" id="1.10.600.10">
    <property type="entry name" value="Farnesyl Diphosphate Synthase"/>
    <property type="match status" value="1"/>
</dbReference>
<name>A0A6A0AF85_HAELA</name>
<dbReference type="InterPro" id="IPR002060">
    <property type="entry name" value="Squ/phyt_synthse"/>
</dbReference>
<proteinExistence type="predicted"/>